<dbReference type="GO" id="GO:0061608">
    <property type="term" value="F:nuclear import signal receptor activity"/>
    <property type="evidence" value="ECO:0007669"/>
    <property type="project" value="TreeGrafter"/>
</dbReference>
<feature type="domain" description="Hikeshi-like N-terminal" evidence="2">
    <location>
        <begin position="90"/>
        <end position="154"/>
    </location>
</feature>
<dbReference type="OrthoDB" id="10248398at2759"/>
<dbReference type="GO" id="GO:0006606">
    <property type="term" value="P:protein import into nucleus"/>
    <property type="evidence" value="ECO:0007669"/>
    <property type="project" value="TreeGrafter"/>
</dbReference>
<dbReference type="GO" id="GO:0005634">
    <property type="term" value="C:nucleus"/>
    <property type="evidence" value="ECO:0007669"/>
    <property type="project" value="TreeGrafter"/>
</dbReference>
<dbReference type="EMBL" id="CAJPDQ010000001">
    <property type="protein sequence ID" value="CAF9903436.1"/>
    <property type="molecule type" value="Genomic_DNA"/>
</dbReference>
<dbReference type="Pfam" id="PF21057">
    <property type="entry name" value="Hikeshi-like_C"/>
    <property type="match status" value="1"/>
</dbReference>
<dbReference type="GO" id="GO:0005829">
    <property type="term" value="C:cytosol"/>
    <property type="evidence" value="ECO:0007669"/>
    <property type="project" value="TreeGrafter"/>
</dbReference>
<dbReference type="Proteomes" id="UP000664169">
    <property type="component" value="Unassembled WGS sequence"/>
</dbReference>
<dbReference type="InterPro" id="IPR008493">
    <property type="entry name" value="Hikeshi-like_N"/>
</dbReference>
<dbReference type="PANTHER" id="PTHR12925">
    <property type="entry name" value="HIKESHI FAMILY MEMBER"/>
    <property type="match status" value="1"/>
</dbReference>
<feature type="domain" description="Hikeshi-like N-terminal" evidence="2">
    <location>
        <begin position="19"/>
        <end position="77"/>
    </location>
</feature>
<keyword evidence="5" id="KW-1185">Reference proteome</keyword>
<proteinExistence type="inferred from homology"/>
<dbReference type="InterPro" id="IPR048364">
    <property type="entry name" value="Hikeshi-like_C"/>
</dbReference>
<sequence length="236" mass="24999">MFAVLPTPHRSVLSPQLLQTISPTQYAYTFPAFPSFTHLVIFLLPDQVLPPDSLAGIYLHLPSMQPGEFKLLGALGPVIDANGNINQGTEQNKVSAIFRVAGLSTGNDAAQASGDMEMDSGSTVPSTASGDVTVGISIEPLTTLGPQILALNANKSNSAVGNPSTAIMRSPVALPANSTANTKVLAQKIIQNAFNFLSSFTSGSGQDVVPLKAFEDWWKKFEKKIEADPGFLERDA</sequence>
<gene>
    <name evidence="4" type="ORF">GOMPHAMPRED_000252</name>
</gene>
<accession>A0A8H3EAT2</accession>
<comment type="similarity">
    <text evidence="1">Belongs to the OPI10 family.</text>
</comment>
<protein>
    <recommendedName>
        <fullName evidence="6">Hikeshi-like domain-containing protein</fullName>
    </recommendedName>
</protein>
<feature type="domain" description="Hikeshi-like C-terminal" evidence="3">
    <location>
        <begin position="181"/>
        <end position="234"/>
    </location>
</feature>
<organism evidence="4 5">
    <name type="scientific">Gomphillus americanus</name>
    <dbReference type="NCBI Taxonomy" id="1940652"/>
    <lineage>
        <taxon>Eukaryota</taxon>
        <taxon>Fungi</taxon>
        <taxon>Dikarya</taxon>
        <taxon>Ascomycota</taxon>
        <taxon>Pezizomycotina</taxon>
        <taxon>Lecanoromycetes</taxon>
        <taxon>OSLEUM clade</taxon>
        <taxon>Ostropomycetidae</taxon>
        <taxon>Ostropales</taxon>
        <taxon>Graphidaceae</taxon>
        <taxon>Gomphilloideae</taxon>
        <taxon>Gomphillus</taxon>
    </lineage>
</organism>
<name>A0A8H3EAT2_9LECA</name>
<evidence type="ECO:0000256" key="1">
    <source>
        <dbReference type="ARBA" id="ARBA00006623"/>
    </source>
</evidence>
<reference evidence="4" key="1">
    <citation type="submission" date="2021-03" db="EMBL/GenBank/DDBJ databases">
        <authorList>
            <person name="Tagirdzhanova G."/>
        </authorList>
    </citation>
    <scope>NUCLEOTIDE SEQUENCE</scope>
</reference>
<dbReference type="PANTHER" id="PTHR12925:SF0">
    <property type="entry name" value="PROTEIN HIKESHI"/>
    <property type="match status" value="1"/>
</dbReference>
<dbReference type="AlphaFoldDB" id="A0A8H3EAT2"/>
<evidence type="ECO:0000313" key="5">
    <source>
        <dbReference type="Proteomes" id="UP000664169"/>
    </source>
</evidence>
<evidence type="ECO:0000313" key="4">
    <source>
        <dbReference type="EMBL" id="CAF9903436.1"/>
    </source>
</evidence>
<evidence type="ECO:0000259" key="3">
    <source>
        <dbReference type="Pfam" id="PF21057"/>
    </source>
</evidence>
<evidence type="ECO:0008006" key="6">
    <source>
        <dbReference type="Google" id="ProtNLM"/>
    </source>
</evidence>
<dbReference type="Pfam" id="PF05603">
    <property type="entry name" value="Hikeshi-like_N"/>
    <property type="match status" value="2"/>
</dbReference>
<evidence type="ECO:0000259" key="2">
    <source>
        <dbReference type="Pfam" id="PF05603"/>
    </source>
</evidence>
<comment type="caution">
    <text evidence="4">The sequence shown here is derived from an EMBL/GenBank/DDBJ whole genome shotgun (WGS) entry which is preliminary data.</text>
</comment>
<dbReference type="InterPro" id="IPR031318">
    <property type="entry name" value="OPI10"/>
</dbReference>